<feature type="domain" description="Kazal-like" evidence="2">
    <location>
        <begin position="34"/>
        <end position="85"/>
    </location>
</feature>
<dbReference type="PROSITE" id="PS51465">
    <property type="entry name" value="KAZAL_2"/>
    <property type="match status" value="1"/>
</dbReference>
<dbReference type="AlphaFoldDB" id="A0A918WL78"/>
<protein>
    <recommendedName>
        <fullName evidence="2">Kazal-like domain-containing protein</fullName>
    </recommendedName>
</protein>
<gene>
    <name evidence="3" type="ORF">GCM10010507_31670</name>
</gene>
<keyword evidence="1" id="KW-0732">Signal</keyword>
<dbReference type="EMBL" id="BMVB01000009">
    <property type="protein sequence ID" value="GHC53184.1"/>
    <property type="molecule type" value="Genomic_DNA"/>
</dbReference>
<dbReference type="InterPro" id="IPR002350">
    <property type="entry name" value="Kazal_dom"/>
</dbReference>
<comment type="caution">
    <text evidence="3">The sequence shown here is derived from an EMBL/GenBank/DDBJ whole genome shotgun (WGS) entry which is preliminary data.</text>
</comment>
<reference evidence="3" key="1">
    <citation type="journal article" date="2014" name="Int. J. Syst. Evol. Microbiol.">
        <title>Complete genome sequence of Corynebacterium casei LMG S-19264T (=DSM 44701T), isolated from a smear-ripened cheese.</title>
        <authorList>
            <consortium name="US DOE Joint Genome Institute (JGI-PGF)"/>
            <person name="Walter F."/>
            <person name="Albersmeier A."/>
            <person name="Kalinowski J."/>
            <person name="Ruckert C."/>
        </authorList>
    </citation>
    <scope>NUCLEOTIDE SEQUENCE</scope>
    <source>
        <strain evidence="3">JCM 4633</strain>
    </source>
</reference>
<accession>A0A918WL78</accession>
<dbReference type="Gene3D" id="3.30.60.30">
    <property type="match status" value="1"/>
</dbReference>
<dbReference type="Proteomes" id="UP000646244">
    <property type="component" value="Unassembled WGS sequence"/>
</dbReference>
<name>A0A918WL78_STRCJ</name>
<evidence type="ECO:0000259" key="2">
    <source>
        <dbReference type="PROSITE" id="PS51465"/>
    </source>
</evidence>
<dbReference type="RefSeq" id="WP_190110428.1">
    <property type="nucleotide sequence ID" value="NZ_BMVB01000009.1"/>
</dbReference>
<sequence>MRKLVVPFASVLLAGAAGLTFSAPAGAAQAAGQVPVTQECGRFCPANYDPVFCRFSDGSTGRFTNQCFAVVHACQRGLTILSCHRVPGTA</sequence>
<evidence type="ECO:0000313" key="4">
    <source>
        <dbReference type="Proteomes" id="UP000646244"/>
    </source>
</evidence>
<organism evidence="3 4">
    <name type="scientific">Streptomyces cinnamoneus</name>
    <name type="common">Streptoverticillium cinnamoneum</name>
    <dbReference type="NCBI Taxonomy" id="53446"/>
    <lineage>
        <taxon>Bacteria</taxon>
        <taxon>Bacillati</taxon>
        <taxon>Actinomycetota</taxon>
        <taxon>Actinomycetes</taxon>
        <taxon>Kitasatosporales</taxon>
        <taxon>Streptomycetaceae</taxon>
        <taxon>Streptomyces</taxon>
        <taxon>Streptomyces cinnamoneus group</taxon>
    </lineage>
</organism>
<evidence type="ECO:0000256" key="1">
    <source>
        <dbReference type="SAM" id="SignalP"/>
    </source>
</evidence>
<feature type="chain" id="PRO_5039015495" description="Kazal-like domain-containing protein" evidence="1">
    <location>
        <begin position="28"/>
        <end position="90"/>
    </location>
</feature>
<evidence type="ECO:0000313" key="3">
    <source>
        <dbReference type="EMBL" id="GHC53184.1"/>
    </source>
</evidence>
<feature type="signal peptide" evidence="1">
    <location>
        <begin position="1"/>
        <end position="27"/>
    </location>
</feature>
<reference evidence="3" key="2">
    <citation type="submission" date="2020-09" db="EMBL/GenBank/DDBJ databases">
        <authorList>
            <person name="Sun Q."/>
            <person name="Ohkuma M."/>
        </authorList>
    </citation>
    <scope>NUCLEOTIDE SEQUENCE</scope>
    <source>
        <strain evidence="3">JCM 4633</strain>
    </source>
</reference>
<proteinExistence type="predicted"/>